<evidence type="ECO:0000256" key="1">
    <source>
        <dbReference type="SAM" id="MobiDB-lite"/>
    </source>
</evidence>
<name>A0AAV2YGY0_9STRA</name>
<reference evidence="2" key="2">
    <citation type="journal article" date="2023" name="Microbiol Resour">
        <title>Decontamination and Annotation of the Draft Genome Sequence of the Oomycete Lagenidium giganteum ARSEF 373.</title>
        <authorList>
            <person name="Morgan W.R."/>
            <person name="Tartar A."/>
        </authorList>
    </citation>
    <scope>NUCLEOTIDE SEQUENCE</scope>
    <source>
        <strain evidence="2">ARSEF 373</strain>
    </source>
</reference>
<evidence type="ECO:0008006" key="4">
    <source>
        <dbReference type="Google" id="ProtNLM"/>
    </source>
</evidence>
<comment type="caution">
    <text evidence="2">The sequence shown here is derived from an EMBL/GenBank/DDBJ whole genome shotgun (WGS) entry which is preliminary data.</text>
</comment>
<dbReference type="EMBL" id="DAKRPA010000434">
    <property type="protein sequence ID" value="DAZ92589.1"/>
    <property type="molecule type" value="Genomic_DNA"/>
</dbReference>
<sequence length="351" mass="39633">SRFNAWVEYQATAEVVVVCNLLLQNVGTLEKWQCVVESIHDFDKSLRAIEDKTMSLQQLVQCVDEELAALAKPASKKKKRNPQASIDLIPETPYHMTLRLTAPSQSHDDTDEEGNEAIVYNFPMYRVAFNPEQFVTLHAPETDASQPPPSAPSLDASGDPPAAPTAMLGLPELHLDQATFNASAPPDHPMLGDRSDSANSLDLNGMALVDTAAQVRRVRARKKPLYYMAVQAIENVPTNTFFNWYRLHGKGDDEFFEIVQDAIHILRSGTYNVDIEVHHELRRSSGIPFRVFNGERWITNSLVPTFTRDKIFVSIKTMVIRFREGDELKVEFFHKGHAFQATRMTIRKVVQ</sequence>
<proteinExistence type="predicted"/>
<dbReference type="AlphaFoldDB" id="A0AAV2YGY0"/>
<evidence type="ECO:0000313" key="3">
    <source>
        <dbReference type="Proteomes" id="UP001146120"/>
    </source>
</evidence>
<gene>
    <name evidence="2" type="ORF">N0F65_005433</name>
</gene>
<dbReference type="Proteomes" id="UP001146120">
    <property type="component" value="Unassembled WGS sequence"/>
</dbReference>
<feature type="region of interest" description="Disordered" evidence="1">
    <location>
        <begin position="140"/>
        <end position="167"/>
    </location>
</feature>
<evidence type="ECO:0000313" key="2">
    <source>
        <dbReference type="EMBL" id="DAZ92589.1"/>
    </source>
</evidence>
<feature type="non-terminal residue" evidence="2">
    <location>
        <position position="1"/>
    </location>
</feature>
<accession>A0AAV2YGY0</accession>
<organism evidence="2 3">
    <name type="scientific">Lagenidium giganteum</name>
    <dbReference type="NCBI Taxonomy" id="4803"/>
    <lineage>
        <taxon>Eukaryota</taxon>
        <taxon>Sar</taxon>
        <taxon>Stramenopiles</taxon>
        <taxon>Oomycota</taxon>
        <taxon>Peronosporomycetes</taxon>
        <taxon>Pythiales</taxon>
        <taxon>Pythiaceae</taxon>
    </lineage>
</organism>
<reference evidence="2" key="1">
    <citation type="submission" date="2022-11" db="EMBL/GenBank/DDBJ databases">
        <authorList>
            <person name="Morgan W.R."/>
            <person name="Tartar A."/>
        </authorList>
    </citation>
    <scope>NUCLEOTIDE SEQUENCE</scope>
    <source>
        <strain evidence="2">ARSEF 373</strain>
    </source>
</reference>
<keyword evidence="3" id="KW-1185">Reference proteome</keyword>
<protein>
    <recommendedName>
        <fullName evidence="4">Polyprotein</fullName>
    </recommendedName>
</protein>